<evidence type="ECO:0000313" key="1">
    <source>
        <dbReference type="EMBL" id="GAA0636672.1"/>
    </source>
</evidence>
<dbReference type="PANTHER" id="PTHR35526:SF3">
    <property type="entry name" value="ANTI-SIGMA-F FACTOR RSBW"/>
    <property type="match status" value="1"/>
</dbReference>
<accession>A0ABN1HCH2</accession>
<evidence type="ECO:0000313" key="2">
    <source>
        <dbReference type="Proteomes" id="UP001500957"/>
    </source>
</evidence>
<dbReference type="PANTHER" id="PTHR35526">
    <property type="entry name" value="ANTI-SIGMA-F FACTOR RSBW-RELATED"/>
    <property type="match status" value="1"/>
</dbReference>
<dbReference type="CDD" id="cd16936">
    <property type="entry name" value="HATPase_RsbW-like"/>
    <property type="match status" value="1"/>
</dbReference>
<keyword evidence="2" id="KW-1185">Reference proteome</keyword>
<dbReference type="Gene3D" id="3.30.565.10">
    <property type="entry name" value="Histidine kinase-like ATPase, C-terminal domain"/>
    <property type="match status" value="1"/>
</dbReference>
<dbReference type="InterPro" id="IPR050267">
    <property type="entry name" value="Anti-sigma-factor_SerPK"/>
</dbReference>
<gene>
    <name evidence="1" type="ORF">GCM10009547_46230</name>
</gene>
<dbReference type="Proteomes" id="UP001500957">
    <property type="component" value="Unassembled WGS sequence"/>
</dbReference>
<dbReference type="EMBL" id="BAAAHE010000050">
    <property type="protein sequence ID" value="GAA0636672.1"/>
    <property type="molecule type" value="Genomic_DNA"/>
</dbReference>
<dbReference type="InterPro" id="IPR036890">
    <property type="entry name" value="HATPase_C_sf"/>
</dbReference>
<comment type="caution">
    <text evidence="1">The sequence shown here is derived from an EMBL/GenBank/DDBJ whole genome shotgun (WGS) entry which is preliminary data.</text>
</comment>
<evidence type="ECO:0008006" key="3">
    <source>
        <dbReference type="Google" id="ProtNLM"/>
    </source>
</evidence>
<name>A0ABN1HCH2_9ACTN</name>
<organism evidence="1 2">
    <name type="scientific">Sporichthya brevicatena</name>
    <dbReference type="NCBI Taxonomy" id="171442"/>
    <lineage>
        <taxon>Bacteria</taxon>
        <taxon>Bacillati</taxon>
        <taxon>Actinomycetota</taxon>
        <taxon>Actinomycetes</taxon>
        <taxon>Sporichthyales</taxon>
        <taxon>Sporichthyaceae</taxon>
        <taxon>Sporichthya</taxon>
    </lineage>
</organism>
<dbReference type="SUPFAM" id="SSF55874">
    <property type="entry name" value="ATPase domain of HSP90 chaperone/DNA topoisomerase II/histidine kinase"/>
    <property type="match status" value="1"/>
</dbReference>
<sequence>MTSETVTNAFFHAGTWACLTVTGAREGLLVEVEDPGSAQPLSPVESDLESLGGRGLRIVAELATAWGTYPSARGKVYWFHLAKF</sequence>
<reference evidence="1 2" key="1">
    <citation type="journal article" date="2019" name="Int. J. Syst. Evol. Microbiol.">
        <title>The Global Catalogue of Microorganisms (GCM) 10K type strain sequencing project: providing services to taxonomists for standard genome sequencing and annotation.</title>
        <authorList>
            <consortium name="The Broad Institute Genomics Platform"/>
            <consortium name="The Broad Institute Genome Sequencing Center for Infectious Disease"/>
            <person name="Wu L."/>
            <person name="Ma J."/>
        </authorList>
    </citation>
    <scope>NUCLEOTIDE SEQUENCE [LARGE SCALE GENOMIC DNA]</scope>
    <source>
        <strain evidence="1 2">JCM 10671</strain>
    </source>
</reference>
<protein>
    <recommendedName>
        <fullName evidence="3">Histidine kinase/HSP90-like ATPase domain-containing protein</fullName>
    </recommendedName>
</protein>
<proteinExistence type="predicted"/>